<evidence type="ECO:0000256" key="4">
    <source>
        <dbReference type="ARBA" id="ARBA00022989"/>
    </source>
</evidence>
<evidence type="ECO:0000313" key="9">
    <source>
        <dbReference type="EMBL" id="JAC76377.1"/>
    </source>
</evidence>
<feature type="transmembrane region" description="Helical" evidence="7">
    <location>
        <begin position="265"/>
        <end position="289"/>
    </location>
</feature>
<protein>
    <submittedName>
        <fullName evidence="9">Mfs general substrate transporter</fullName>
    </submittedName>
</protein>
<keyword evidence="4 7" id="KW-1133">Transmembrane helix</keyword>
<evidence type="ECO:0000256" key="5">
    <source>
        <dbReference type="ARBA" id="ARBA00023136"/>
    </source>
</evidence>
<dbReference type="InterPro" id="IPR020846">
    <property type="entry name" value="MFS_dom"/>
</dbReference>
<dbReference type="InterPro" id="IPR044770">
    <property type="entry name" value="MFS_spinster-like"/>
</dbReference>
<feature type="transmembrane region" description="Helical" evidence="7">
    <location>
        <begin position="410"/>
        <end position="430"/>
    </location>
</feature>
<evidence type="ECO:0000256" key="1">
    <source>
        <dbReference type="ARBA" id="ARBA00004141"/>
    </source>
</evidence>
<dbReference type="PANTHER" id="PTHR23505:SF52">
    <property type="entry name" value="MAJOR FACILITATOR SUPERFAMILY PROTEIN"/>
    <property type="match status" value="1"/>
</dbReference>
<evidence type="ECO:0000259" key="8">
    <source>
        <dbReference type="PROSITE" id="PS50850"/>
    </source>
</evidence>
<dbReference type="Pfam" id="PF07690">
    <property type="entry name" value="MFS_1"/>
    <property type="match status" value="1"/>
</dbReference>
<dbReference type="GO" id="GO:0022857">
    <property type="term" value="F:transmembrane transporter activity"/>
    <property type="evidence" value="ECO:0007669"/>
    <property type="project" value="InterPro"/>
</dbReference>
<proteinExistence type="inferred from homology"/>
<reference evidence="9" key="1">
    <citation type="submission" date="2014-05" db="EMBL/GenBank/DDBJ databases">
        <title>The transcriptome of the halophilic microalga Tetraselmis sp. GSL018 isolated from the Great Salt Lake, Utah.</title>
        <authorList>
            <person name="Jinkerson R.E."/>
            <person name="D'Adamo S."/>
            <person name="Posewitz M.C."/>
        </authorList>
    </citation>
    <scope>NUCLEOTIDE SEQUENCE</scope>
    <source>
        <strain evidence="9">GSL018</strain>
    </source>
</reference>
<gene>
    <name evidence="9" type="ORF">TSPGSL018_20351</name>
</gene>
<name>A0A061RU35_9CHLO</name>
<dbReference type="InterPro" id="IPR011701">
    <property type="entry name" value="MFS"/>
</dbReference>
<dbReference type="InterPro" id="IPR036259">
    <property type="entry name" value="MFS_trans_sf"/>
</dbReference>
<organism evidence="9">
    <name type="scientific">Tetraselmis sp. GSL018</name>
    <dbReference type="NCBI Taxonomy" id="582737"/>
    <lineage>
        <taxon>Eukaryota</taxon>
        <taxon>Viridiplantae</taxon>
        <taxon>Chlorophyta</taxon>
        <taxon>core chlorophytes</taxon>
        <taxon>Chlorodendrophyceae</taxon>
        <taxon>Chlorodendrales</taxon>
        <taxon>Chlorodendraceae</taxon>
        <taxon>Tetraselmis</taxon>
    </lineage>
</organism>
<feature type="domain" description="Major facilitator superfamily (MFS) profile" evidence="8">
    <location>
        <begin position="52"/>
        <end position="489"/>
    </location>
</feature>
<dbReference type="Gene3D" id="1.20.1250.20">
    <property type="entry name" value="MFS general substrate transporter like domains"/>
    <property type="match status" value="1"/>
</dbReference>
<feature type="transmembrane region" description="Helical" evidence="7">
    <location>
        <begin position="458"/>
        <end position="481"/>
    </location>
</feature>
<evidence type="ECO:0000256" key="6">
    <source>
        <dbReference type="ARBA" id="ARBA00024338"/>
    </source>
</evidence>
<comment type="similarity">
    <text evidence="6">Belongs to the major facilitator superfamily. Spinster (TC 2.A.1.49) family.</text>
</comment>
<feature type="transmembrane region" description="Helical" evidence="7">
    <location>
        <begin position="331"/>
        <end position="354"/>
    </location>
</feature>
<accession>A0A061RU35</accession>
<evidence type="ECO:0000256" key="7">
    <source>
        <dbReference type="SAM" id="Phobius"/>
    </source>
</evidence>
<feature type="transmembrane region" description="Helical" evidence="7">
    <location>
        <begin position="72"/>
        <end position="94"/>
    </location>
</feature>
<feature type="transmembrane region" description="Helical" evidence="7">
    <location>
        <begin position="211"/>
        <end position="232"/>
    </location>
</feature>
<dbReference type="PANTHER" id="PTHR23505">
    <property type="entry name" value="SPINSTER"/>
    <property type="match status" value="1"/>
</dbReference>
<dbReference type="AlphaFoldDB" id="A0A061RU35"/>
<keyword evidence="2" id="KW-0813">Transport</keyword>
<dbReference type="EMBL" id="GBEZ01009195">
    <property type="protein sequence ID" value="JAC76377.1"/>
    <property type="molecule type" value="Transcribed_RNA"/>
</dbReference>
<feature type="transmembrane region" description="Helical" evidence="7">
    <location>
        <begin position="366"/>
        <end position="389"/>
    </location>
</feature>
<feature type="transmembrane region" description="Helical" evidence="7">
    <location>
        <begin position="295"/>
        <end position="319"/>
    </location>
</feature>
<feature type="transmembrane region" description="Helical" evidence="7">
    <location>
        <begin position="178"/>
        <end position="199"/>
    </location>
</feature>
<keyword evidence="5 7" id="KW-0472">Membrane</keyword>
<keyword evidence="3 7" id="KW-0812">Transmembrane</keyword>
<feature type="transmembrane region" description="Helical" evidence="7">
    <location>
        <begin position="139"/>
        <end position="157"/>
    </location>
</feature>
<sequence>MTTMASLKVAHSRGSLGYLQGATSISGKGPLMADAVPDPNSNETNERRRKWTTLSIYLAAVVERADEQILPALYYFVGVSFGATPSQLGIMTLARALVQALTSPLSGVLGDIHDRVQIIAAGCFLWGVMTAAMGLAGNFVAAVFFSAWNGLGLSLVIPSSQSLIADYYPPRMRGKAFGLLYMTGSFGGMLAGVFATNIGGRRPYGTEGWRFAYFCIAMVSVVTGAAVLICAVDPRRGVASNSRRTITNSMWVETEAIFRIRSFQIIIMQGIAGAMPWFAFGYLTLWFQLLGFSDWHASILVAMFGLSTAIGSSFIGGLLGDIASVASSNNGRIIVAQVSTFCGIVLSVVLLRGLPHVDVEQHYAKYMTVVIVMGLTVSWCAAACIGPVFSEIVPEHIRSMIYAYDRCMEVAIAACATPVVGLIAENFYGYEGPVAPRQTDSGNVTDFGSDRHSHNAEALGNALLISLLVPWTFTLVCYGLLFNSYPKDKQRLILPDVYARLPPVEI</sequence>
<comment type="subcellular location">
    <subcellularLocation>
        <location evidence="1">Membrane</location>
        <topology evidence="1">Multi-pass membrane protein</topology>
    </subcellularLocation>
</comment>
<evidence type="ECO:0000256" key="3">
    <source>
        <dbReference type="ARBA" id="ARBA00022692"/>
    </source>
</evidence>
<dbReference type="GO" id="GO:0016020">
    <property type="term" value="C:membrane"/>
    <property type="evidence" value="ECO:0007669"/>
    <property type="project" value="UniProtKB-SubCell"/>
</dbReference>
<dbReference type="PROSITE" id="PS50850">
    <property type="entry name" value="MFS"/>
    <property type="match status" value="1"/>
</dbReference>
<evidence type="ECO:0000256" key="2">
    <source>
        <dbReference type="ARBA" id="ARBA00022448"/>
    </source>
</evidence>
<dbReference type="SUPFAM" id="SSF103473">
    <property type="entry name" value="MFS general substrate transporter"/>
    <property type="match status" value="1"/>
</dbReference>